<sequence>MRRPTVIIFDVNETLLDLAGVRSVLVETLGSADRLAEWFLRLLHGSLVANETDRFRSFESISVEALSAMAHRFGLELDSSRADEMVAAFRSLPAHPDVPVALDRLRRHGFRLAVLSNGSSIGIAMQLENAGIADRFDLVVSVEEAQRFKPDPAPYRLALERLGVPSGEAVMVAAHDWDIIGARNVGIGGAFVSRPGSVWSVPDPPPTIVGDDIMSIAEQLIEMGFPPGQ</sequence>
<gene>
    <name evidence="3" type="ORF">MNBD_ACTINO02-1743</name>
</gene>
<dbReference type="PANTHER" id="PTHR43316">
    <property type="entry name" value="HYDROLASE, HALOACID DELAHOGENASE-RELATED"/>
    <property type="match status" value="1"/>
</dbReference>
<dbReference type="Gene3D" id="1.10.150.240">
    <property type="entry name" value="Putative phosphatase, domain 2"/>
    <property type="match status" value="1"/>
</dbReference>
<dbReference type="InterPro" id="IPR023214">
    <property type="entry name" value="HAD_sf"/>
</dbReference>
<dbReference type="Gene3D" id="3.40.50.1000">
    <property type="entry name" value="HAD superfamily/HAD-like"/>
    <property type="match status" value="1"/>
</dbReference>
<protein>
    <recommendedName>
        <fullName evidence="4">Haloacid dehalogenase type II</fullName>
    </recommendedName>
</protein>
<dbReference type="SUPFAM" id="SSF56784">
    <property type="entry name" value="HAD-like"/>
    <property type="match status" value="1"/>
</dbReference>
<dbReference type="EMBL" id="UOEK01000494">
    <property type="protein sequence ID" value="VAW08803.1"/>
    <property type="molecule type" value="Genomic_DNA"/>
</dbReference>
<dbReference type="InterPro" id="IPR006439">
    <property type="entry name" value="HAD-SF_hydro_IA"/>
</dbReference>
<evidence type="ECO:0000313" key="3">
    <source>
        <dbReference type="EMBL" id="VAW08803.1"/>
    </source>
</evidence>
<dbReference type="SFLD" id="SFLDS00003">
    <property type="entry name" value="Haloacid_Dehalogenase"/>
    <property type="match status" value="1"/>
</dbReference>
<dbReference type="CDD" id="cd02588">
    <property type="entry name" value="HAD_L2-DEX"/>
    <property type="match status" value="1"/>
</dbReference>
<evidence type="ECO:0008006" key="4">
    <source>
        <dbReference type="Google" id="ProtNLM"/>
    </source>
</evidence>
<keyword evidence="2" id="KW-0378">Hydrolase</keyword>
<dbReference type="InterPro" id="IPR006328">
    <property type="entry name" value="2-HAD"/>
</dbReference>
<dbReference type="InterPro" id="IPR051540">
    <property type="entry name" value="S-2-haloacid_dehalogenase"/>
</dbReference>
<name>A0A3B0SXX2_9ZZZZ</name>
<dbReference type="NCBIfam" id="TIGR01493">
    <property type="entry name" value="HAD-SF-IA-v2"/>
    <property type="match status" value="1"/>
</dbReference>
<proteinExistence type="inferred from homology"/>
<dbReference type="GO" id="GO:0019120">
    <property type="term" value="F:hydrolase activity, acting on acid halide bonds, in C-halide compounds"/>
    <property type="evidence" value="ECO:0007669"/>
    <property type="project" value="InterPro"/>
</dbReference>
<dbReference type="InterPro" id="IPR036412">
    <property type="entry name" value="HAD-like_sf"/>
</dbReference>
<reference evidence="3" key="1">
    <citation type="submission" date="2018-06" db="EMBL/GenBank/DDBJ databases">
        <authorList>
            <person name="Zhirakovskaya E."/>
        </authorList>
    </citation>
    <scope>NUCLEOTIDE SEQUENCE</scope>
</reference>
<evidence type="ECO:0000256" key="1">
    <source>
        <dbReference type="ARBA" id="ARBA00008106"/>
    </source>
</evidence>
<comment type="similarity">
    <text evidence="1">Belongs to the HAD-like hydrolase superfamily. S-2-haloalkanoic acid dehalogenase family.</text>
</comment>
<dbReference type="SFLD" id="SFLDG01129">
    <property type="entry name" value="C1.5:_HAD__Beta-PGM__Phosphata"/>
    <property type="match status" value="1"/>
</dbReference>
<dbReference type="PANTHER" id="PTHR43316:SF3">
    <property type="entry name" value="HALOACID DEHALOGENASE, TYPE II (AFU_ORTHOLOGUE AFUA_2G07750)-RELATED"/>
    <property type="match status" value="1"/>
</dbReference>
<dbReference type="PRINTS" id="PR00413">
    <property type="entry name" value="HADHALOGNASE"/>
</dbReference>
<dbReference type="AlphaFoldDB" id="A0A3B0SXX2"/>
<dbReference type="Pfam" id="PF00702">
    <property type="entry name" value="Hydrolase"/>
    <property type="match status" value="1"/>
</dbReference>
<accession>A0A3B0SXX2</accession>
<dbReference type="InterPro" id="IPR023198">
    <property type="entry name" value="PGP-like_dom2"/>
</dbReference>
<evidence type="ECO:0000256" key="2">
    <source>
        <dbReference type="ARBA" id="ARBA00022801"/>
    </source>
</evidence>
<dbReference type="NCBIfam" id="TIGR01428">
    <property type="entry name" value="HAD_type_II"/>
    <property type="match status" value="1"/>
</dbReference>
<organism evidence="3">
    <name type="scientific">hydrothermal vent metagenome</name>
    <dbReference type="NCBI Taxonomy" id="652676"/>
    <lineage>
        <taxon>unclassified sequences</taxon>
        <taxon>metagenomes</taxon>
        <taxon>ecological metagenomes</taxon>
    </lineage>
</organism>